<dbReference type="GO" id="GO:0016020">
    <property type="term" value="C:membrane"/>
    <property type="evidence" value="ECO:0007669"/>
    <property type="project" value="UniProtKB-SubCell"/>
</dbReference>
<feature type="compositionally biased region" description="Low complexity" evidence="5">
    <location>
        <begin position="459"/>
        <end position="473"/>
    </location>
</feature>
<proteinExistence type="predicted"/>
<evidence type="ECO:0000256" key="2">
    <source>
        <dbReference type="ARBA" id="ARBA00022692"/>
    </source>
</evidence>
<feature type="compositionally biased region" description="Polar residues" evidence="5">
    <location>
        <begin position="512"/>
        <end position="530"/>
    </location>
</feature>
<dbReference type="Proteomes" id="UP001182556">
    <property type="component" value="Unassembled WGS sequence"/>
</dbReference>
<gene>
    <name evidence="7" type="ORF">DB88DRAFT_498489</name>
</gene>
<keyword evidence="2 6" id="KW-0812">Transmembrane</keyword>
<feature type="region of interest" description="Disordered" evidence="5">
    <location>
        <begin position="448"/>
        <end position="530"/>
    </location>
</feature>
<reference evidence="7" key="1">
    <citation type="submission" date="2023-02" db="EMBL/GenBank/DDBJ databases">
        <title>Identification and recombinant expression of a fungal hydrolase from Papiliotrema laurentii that hydrolyzes apple cutin and clears colloidal polyester polyurethane.</title>
        <authorList>
            <consortium name="DOE Joint Genome Institute"/>
            <person name="Roman V.A."/>
            <person name="Bojanowski C."/>
            <person name="Crable B.R."/>
            <person name="Wagner D.N."/>
            <person name="Hung C.S."/>
            <person name="Nadeau L.J."/>
            <person name="Schratz L."/>
            <person name="Haridas S."/>
            <person name="Pangilinan J."/>
            <person name="Lipzen A."/>
            <person name="Na H."/>
            <person name="Yan M."/>
            <person name="Ng V."/>
            <person name="Grigoriev I.V."/>
            <person name="Spatafora J.W."/>
            <person name="Barlow D."/>
            <person name="Biffinger J."/>
            <person name="Kelley-Loughnane N."/>
            <person name="Varaljay V.A."/>
            <person name="Crookes-Goodson W.J."/>
        </authorList>
    </citation>
    <scope>NUCLEOTIDE SEQUENCE</scope>
    <source>
        <strain evidence="7">5307AH</strain>
    </source>
</reference>
<evidence type="ECO:0000256" key="5">
    <source>
        <dbReference type="SAM" id="MobiDB-lite"/>
    </source>
</evidence>
<sequence length="530" mass="57986">MSTPNRRSKLLAFTSRQRRPSASHQPLANDGTSSLRPSYDLARSPSPNYTDPFSSIHGHEPMTTNDNNDELLPPNRPFSTAEGGGGSGLGSRRSSSSSLKERPPSLSINYVPQKFTKLHAPGDYAHRRAKQGGGRDAFASNASRMGMPGTVDDDEGVVFQLGKGGLQKKKPKLRWNRFKWVLFACNTLLMAYGIAFLVAAILVWLNVFYRSDVIRVGNRTELILSTVAAAVVTLTSLIGYSGIVLNNRAFLAVYTLMLWVCLALIVAPGYMTYKQKTFNLEGKINLQWSRNLGTEGRLRIQNALKCCGYFSPYVEATQSPLCFARSNFPGCKNRYLKLERHVLTTWFTISFSLVPAQIGIIIAALLCSNHITYRFGKGLTPKRYRLDLGSMAVIMDEYAGQIAAQYGPQVASEAFNRSSTYLPDAQRQSLSVPTSQSGSTSNLAALATGSSTGFTRPTSRFAGSSNSAGGFSAQVGRQSGLYDPSADSFDTDTEPPTSARFADSEYDYEPQTHAQPSAHMWQQSGQGYAR</sequence>
<evidence type="ECO:0000256" key="6">
    <source>
        <dbReference type="SAM" id="Phobius"/>
    </source>
</evidence>
<keyword evidence="4 6" id="KW-0472">Membrane</keyword>
<accession>A0AAD9FM80</accession>
<evidence type="ECO:0000313" key="7">
    <source>
        <dbReference type="EMBL" id="KAK1921584.1"/>
    </source>
</evidence>
<comment type="caution">
    <text evidence="7">The sequence shown here is derived from an EMBL/GenBank/DDBJ whole genome shotgun (WGS) entry which is preliminary data.</text>
</comment>
<dbReference type="AlphaFoldDB" id="A0AAD9FM80"/>
<keyword evidence="3 6" id="KW-1133">Transmembrane helix</keyword>
<evidence type="ECO:0000256" key="3">
    <source>
        <dbReference type="ARBA" id="ARBA00022989"/>
    </source>
</evidence>
<evidence type="ECO:0000313" key="8">
    <source>
        <dbReference type="Proteomes" id="UP001182556"/>
    </source>
</evidence>
<comment type="subcellular location">
    <subcellularLocation>
        <location evidence="1">Membrane</location>
        <topology evidence="1">Multi-pass membrane protein</topology>
    </subcellularLocation>
</comment>
<feature type="compositionally biased region" description="Polar residues" evidence="5">
    <location>
        <begin position="448"/>
        <end position="458"/>
    </location>
</feature>
<evidence type="ECO:0008006" key="9">
    <source>
        <dbReference type="Google" id="ProtNLM"/>
    </source>
</evidence>
<dbReference type="EMBL" id="JAODAN010000010">
    <property type="protein sequence ID" value="KAK1921584.1"/>
    <property type="molecule type" value="Genomic_DNA"/>
</dbReference>
<feature type="transmembrane region" description="Helical" evidence="6">
    <location>
        <begin position="346"/>
        <end position="367"/>
    </location>
</feature>
<dbReference type="Pfam" id="PF00335">
    <property type="entry name" value="Tetraspanin"/>
    <property type="match status" value="1"/>
</dbReference>
<feature type="region of interest" description="Disordered" evidence="5">
    <location>
        <begin position="1"/>
        <end position="105"/>
    </location>
</feature>
<evidence type="ECO:0000256" key="4">
    <source>
        <dbReference type="ARBA" id="ARBA00023136"/>
    </source>
</evidence>
<feature type="transmembrane region" description="Helical" evidence="6">
    <location>
        <begin position="250"/>
        <end position="271"/>
    </location>
</feature>
<keyword evidence="8" id="KW-1185">Reference proteome</keyword>
<feature type="compositionally biased region" description="Polar residues" evidence="5">
    <location>
        <begin position="22"/>
        <end position="36"/>
    </location>
</feature>
<protein>
    <recommendedName>
        <fullName evidence="9">Tetraspanin Tsp2</fullName>
    </recommendedName>
</protein>
<dbReference type="InterPro" id="IPR018499">
    <property type="entry name" value="Tetraspanin/Peripherin"/>
</dbReference>
<name>A0AAD9FM80_PAPLA</name>
<organism evidence="7 8">
    <name type="scientific">Papiliotrema laurentii</name>
    <name type="common">Cryptococcus laurentii</name>
    <dbReference type="NCBI Taxonomy" id="5418"/>
    <lineage>
        <taxon>Eukaryota</taxon>
        <taxon>Fungi</taxon>
        <taxon>Dikarya</taxon>
        <taxon>Basidiomycota</taxon>
        <taxon>Agaricomycotina</taxon>
        <taxon>Tremellomycetes</taxon>
        <taxon>Tremellales</taxon>
        <taxon>Rhynchogastremaceae</taxon>
        <taxon>Papiliotrema</taxon>
    </lineage>
</organism>
<feature type="transmembrane region" description="Helical" evidence="6">
    <location>
        <begin position="180"/>
        <end position="202"/>
    </location>
</feature>
<evidence type="ECO:0000256" key="1">
    <source>
        <dbReference type="ARBA" id="ARBA00004141"/>
    </source>
</evidence>
<feature type="transmembrane region" description="Helical" evidence="6">
    <location>
        <begin position="222"/>
        <end position="243"/>
    </location>
</feature>